<feature type="compositionally biased region" description="Low complexity" evidence="1">
    <location>
        <begin position="209"/>
        <end position="228"/>
    </location>
</feature>
<organism evidence="2 3">
    <name type="scientific">Fibroporia radiculosa</name>
    <dbReference type="NCBI Taxonomy" id="599839"/>
    <lineage>
        <taxon>Eukaryota</taxon>
        <taxon>Fungi</taxon>
        <taxon>Dikarya</taxon>
        <taxon>Basidiomycota</taxon>
        <taxon>Agaricomycotina</taxon>
        <taxon>Agaricomycetes</taxon>
        <taxon>Polyporales</taxon>
        <taxon>Fibroporiaceae</taxon>
        <taxon>Fibroporia</taxon>
    </lineage>
</organism>
<dbReference type="AlphaFoldDB" id="J4H3P4"/>
<name>J4H3P4_9APHY</name>
<keyword evidence="3" id="KW-1185">Reference proteome</keyword>
<feature type="region of interest" description="Disordered" evidence="1">
    <location>
        <begin position="15"/>
        <end position="35"/>
    </location>
</feature>
<accession>J4H3P4</accession>
<dbReference type="STRING" id="599839.J4H3P4"/>
<feature type="region of interest" description="Disordered" evidence="1">
    <location>
        <begin position="157"/>
        <end position="187"/>
    </location>
</feature>
<feature type="region of interest" description="Disordered" evidence="1">
    <location>
        <begin position="206"/>
        <end position="228"/>
    </location>
</feature>
<evidence type="ECO:0000313" key="3">
    <source>
        <dbReference type="Proteomes" id="UP000006352"/>
    </source>
</evidence>
<dbReference type="Proteomes" id="UP000006352">
    <property type="component" value="Unassembled WGS sequence"/>
</dbReference>
<reference evidence="2 3" key="1">
    <citation type="journal article" date="2012" name="Appl. Environ. Microbiol.">
        <title>Short-read sequencing for genomic analysis of the brown rot fungus Fibroporia radiculosa.</title>
        <authorList>
            <person name="Tang J.D."/>
            <person name="Perkins A.D."/>
            <person name="Sonstegard T.S."/>
            <person name="Schroeder S.G."/>
            <person name="Burgess S.C."/>
            <person name="Diehl S.V."/>
        </authorList>
    </citation>
    <scope>NUCLEOTIDE SEQUENCE [LARGE SCALE GENOMIC DNA]</scope>
    <source>
        <strain evidence="2 3">TFFH 294</strain>
    </source>
</reference>
<dbReference type="HOGENOM" id="CLU_874469_0_0_1"/>
<sequence length="318" mass="33875">MACGRARAYACVIPSDSGQHTRTPHEGATETRSSNASLRLHASTGPTILACVTPTLSSPLSEATYSTISSSLSPYPVSSPSPPPTTTPPCTAAMNWSDIFEFDMVRSRSPSPPFSQIEREFCSNFYCCGLTIADLHELLDHFEEFHVIVLDQDGRPLDRSQDSDSATHGCTSIVLSYPQPDPPPTPDPDVLTAVLDVLDPDAFVAGLVSSGSSEPPSEPSSPAAETSACIPTCVPPSLLSVRPPAVKSDSARVPITHSENTRSRPPKPAPGGFDRTHGKAKAQVLGTAHTHAPTTKKRVREKTYKCPVRLLLAPPFVV</sequence>
<evidence type="ECO:0000313" key="2">
    <source>
        <dbReference type="EMBL" id="CCM03599.1"/>
    </source>
</evidence>
<dbReference type="EMBL" id="HE797120">
    <property type="protein sequence ID" value="CCM03599.1"/>
    <property type="molecule type" value="Genomic_DNA"/>
</dbReference>
<dbReference type="OrthoDB" id="3269380at2759"/>
<dbReference type="GeneID" id="24098510"/>
<gene>
    <name evidence="2" type="ORF">FIBRA_05737</name>
</gene>
<dbReference type="InParanoid" id="J4H3P4"/>
<evidence type="ECO:0000256" key="1">
    <source>
        <dbReference type="SAM" id="MobiDB-lite"/>
    </source>
</evidence>
<feature type="compositionally biased region" description="Polar residues" evidence="1">
    <location>
        <begin position="163"/>
        <end position="174"/>
    </location>
</feature>
<protein>
    <submittedName>
        <fullName evidence="2">Uncharacterized protein</fullName>
    </submittedName>
</protein>
<proteinExistence type="predicted"/>
<dbReference type="RefSeq" id="XP_012182882.1">
    <property type="nucleotide sequence ID" value="XM_012327492.1"/>
</dbReference>
<feature type="region of interest" description="Disordered" evidence="1">
    <location>
        <begin position="241"/>
        <end position="281"/>
    </location>
</feature>